<dbReference type="InParanoid" id="Q22HC0"/>
<dbReference type="KEGG" id="tet:TTHERM_00637830"/>
<keyword evidence="2" id="KW-1185">Reference proteome</keyword>
<dbReference type="AlphaFoldDB" id="Q22HC0"/>
<organism evidence="1 2">
    <name type="scientific">Tetrahymena thermophila (strain SB210)</name>
    <dbReference type="NCBI Taxonomy" id="312017"/>
    <lineage>
        <taxon>Eukaryota</taxon>
        <taxon>Sar</taxon>
        <taxon>Alveolata</taxon>
        <taxon>Ciliophora</taxon>
        <taxon>Intramacronucleata</taxon>
        <taxon>Oligohymenophorea</taxon>
        <taxon>Hymenostomatida</taxon>
        <taxon>Tetrahymenina</taxon>
        <taxon>Tetrahymenidae</taxon>
        <taxon>Tetrahymena</taxon>
    </lineage>
</organism>
<dbReference type="RefSeq" id="XP_001032444.2">
    <property type="nucleotide sequence ID" value="XM_001032444.2"/>
</dbReference>
<dbReference type="EMBL" id="GG662588">
    <property type="protein sequence ID" value="EAR84781.2"/>
    <property type="molecule type" value="Genomic_DNA"/>
</dbReference>
<accession>Q22HC0</accession>
<dbReference type="HOGENOM" id="CLU_1464069_0_0_1"/>
<name>Q22HC0_TETTS</name>
<reference evidence="2" key="1">
    <citation type="journal article" date="2006" name="PLoS Biol.">
        <title>Macronuclear genome sequence of the ciliate Tetrahymena thermophila, a model eukaryote.</title>
        <authorList>
            <person name="Eisen J.A."/>
            <person name="Coyne R.S."/>
            <person name="Wu M."/>
            <person name="Wu D."/>
            <person name="Thiagarajan M."/>
            <person name="Wortman J.R."/>
            <person name="Badger J.H."/>
            <person name="Ren Q."/>
            <person name="Amedeo P."/>
            <person name="Jones K.M."/>
            <person name="Tallon L.J."/>
            <person name="Delcher A.L."/>
            <person name="Salzberg S.L."/>
            <person name="Silva J.C."/>
            <person name="Haas B.J."/>
            <person name="Majoros W.H."/>
            <person name="Farzad M."/>
            <person name="Carlton J.M."/>
            <person name="Smith R.K. Jr."/>
            <person name="Garg J."/>
            <person name="Pearlman R.E."/>
            <person name="Karrer K.M."/>
            <person name="Sun L."/>
            <person name="Manning G."/>
            <person name="Elde N.C."/>
            <person name="Turkewitz A.P."/>
            <person name="Asai D.J."/>
            <person name="Wilkes D.E."/>
            <person name="Wang Y."/>
            <person name="Cai H."/>
            <person name="Collins K."/>
            <person name="Stewart B.A."/>
            <person name="Lee S.R."/>
            <person name="Wilamowska K."/>
            <person name="Weinberg Z."/>
            <person name="Ruzzo W.L."/>
            <person name="Wloga D."/>
            <person name="Gaertig J."/>
            <person name="Frankel J."/>
            <person name="Tsao C.-C."/>
            <person name="Gorovsky M.A."/>
            <person name="Keeling P.J."/>
            <person name="Waller R.F."/>
            <person name="Patron N.J."/>
            <person name="Cherry J.M."/>
            <person name="Stover N.A."/>
            <person name="Krieger C.J."/>
            <person name="del Toro C."/>
            <person name="Ryder H.F."/>
            <person name="Williamson S.C."/>
            <person name="Barbeau R.A."/>
            <person name="Hamilton E.P."/>
            <person name="Orias E."/>
        </authorList>
    </citation>
    <scope>NUCLEOTIDE SEQUENCE [LARGE SCALE GENOMIC DNA]</scope>
    <source>
        <strain evidence="2">SB210</strain>
    </source>
</reference>
<dbReference type="Proteomes" id="UP000009168">
    <property type="component" value="Unassembled WGS sequence"/>
</dbReference>
<protein>
    <submittedName>
        <fullName evidence="1">Uncharacterized protein</fullName>
    </submittedName>
</protein>
<evidence type="ECO:0000313" key="1">
    <source>
        <dbReference type="EMBL" id="EAR84781.2"/>
    </source>
</evidence>
<sequence length="216" mass="25812">MEQELQEEFRNLYESQGRSVTNAFRLSTLQEYKVFLKCIEELFLLVEVEETNQLYIHINSDEIIEWIIARHKENNLDKSFSFMAPDDIIIQLPSHIQQVCYAIFEEDKLKKSYAIFQSQEKLLENIIHQKIGELLQIDLDQQKNIQIINEESLKFLNERCQGYFKLVGYFQNSKKYIFKFESDFSNKESLPKLTEDILNEVLQRQDKSESNSEQYE</sequence>
<dbReference type="GeneID" id="7832862"/>
<proteinExistence type="predicted"/>
<gene>
    <name evidence="1" type="ORF">TTHERM_00637830</name>
</gene>
<evidence type="ECO:0000313" key="2">
    <source>
        <dbReference type="Proteomes" id="UP000009168"/>
    </source>
</evidence>